<dbReference type="AlphaFoldDB" id="A0A9X1M812"/>
<evidence type="ECO:0000313" key="3">
    <source>
        <dbReference type="EMBL" id="UON93140.1"/>
    </source>
</evidence>
<evidence type="ECO:0000259" key="1">
    <source>
        <dbReference type="Pfam" id="PF13460"/>
    </source>
</evidence>
<dbReference type="SUPFAM" id="SSF51735">
    <property type="entry name" value="NAD(P)-binding Rossmann-fold domains"/>
    <property type="match status" value="1"/>
</dbReference>
<dbReference type="Gene3D" id="3.40.50.720">
    <property type="entry name" value="NAD(P)-binding Rossmann-like Domain"/>
    <property type="match status" value="1"/>
</dbReference>
<dbReference type="InterPro" id="IPR036291">
    <property type="entry name" value="NAD(P)-bd_dom_sf"/>
</dbReference>
<proteinExistence type="predicted"/>
<dbReference type="RefSeq" id="WP_227928987.1">
    <property type="nucleotide sequence ID" value="NZ_CP094984.1"/>
</dbReference>
<dbReference type="Pfam" id="PF13460">
    <property type="entry name" value="NAD_binding_10"/>
    <property type="match status" value="1"/>
</dbReference>
<dbReference type="EMBL" id="CP094984">
    <property type="protein sequence ID" value="UON93140.1"/>
    <property type="molecule type" value="Genomic_DNA"/>
</dbReference>
<dbReference type="PANTHER" id="PTHR15020:SF50">
    <property type="entry name" value="UPF0659 PROTEIN YMR090W"/>
    <property type="match status" value="1"/>
</dbReference>
<evidence type="ECO:0000313" key="4">
    <source>
        <dbReference type="Proteomes" id="UP000829758"/>
    </source>
</evidence>
<feature type="domain" description="NAD(P)-binding" evidence="1">
    <location>
        <begin position="7"/>
        <end position="196"/>
    </location>
</feature>
<dbReference type="EMBL" id="JAJFZT010000006">
    <property type="protein sequence ID" value="MCC3273099.1"/>
    <property type="molecule type" value="Genomic_DNA"/>
</dbReference>
<dbReference type="Proteomes" id="UP000829758">
    <property type="component" value="Chromosome"/>
</dbReference>
<reference evidence="2" key="1">
    <citation type="submission" date="2021-10" db="EMBL/GenBank/DDBJ databases">
        <title>Novel species in genus Arthrobacter.</title>
        <authorList>
            <person name="Liu Y."/>
        </authorList>
    </citation>
    <scope>NUCLEOTIDE SEQUENCE</scope>
    <source>
        <strain evidence="4">zg-Y462</strain>
        <strain evidence="2">Zg-Y462</strain>
    </source>
</reference>
<evidence type="ECO:0000313" key="5">
    <source>
        <dbReference type="Proteomes" id="UP001155145"/>
    </source>
</evidence>
<evidence type="ECO:0000313" key="2">
    <source>
        <dbReference type="EMBL" id="MCC3273099.1"/>
    </source>
</evidence>
<accession>A0A9X1M812</accession>
<keyword evidence="4" id="KW-1185">Reference proteome</keyword>
<dbReference type="PANTHER" id="PTHR15020">
    <property type="entry name" value="FLAVIN REDUCTASE-RELATED"/>
    <property type="match status" value="1"/>
</dbReference>
<name>A0A9X1M812_9MICC</name>
<dbReference type="Proteomes" id="UP001155145">
    <property type="component" value="Unassembled WGS sequence"/>
</dbReference>
<gene>
    <name evidence="2" type="ORF">LJ755_10220</name>
    <name evidence="3" type="ORF">MUK71_05855</name>
</gene>
<sequence length="225" mass="23404">MRIVIAGAHGRIARELGRLLAADGHDVAGLIRNPEQAADLEHDHVAPVILDLENSTLEDLVQVLTGADAAVFAAGAGPGSGAARKDSVDRAAAVLLAEAAEQAGAGRFLQVSSAGLDAVRDGRRREELDEVMYAYLVAKLAAEEDLMARSQLDWTIVRPGILTNDAGEGLVELAPEVPYASIPRHDVAAVLAELLRTGAGVHQALGLVTGTTPIPDAVQALQPGR</sequence>
<organism evidence="2 5">
    <name type="scientific">Arthrobacter zhangbolii</name>
    <dbReference type="NCBI Taxonomy" id="2886936"/>
    <lineage>
        <taxon>Bacteria</taxon>
        <taxon>Bacillati</taxon>
        <taxon>Actinomycetota</taxon>
        <taxon>Actinomycetes</taxon>
        <taxon>Micrococcales</taxon>
        <taxon>Micrococcaceae</taxon>
        <taxon>Arthrobacter</taxon>
    </lineage>
</organism>
<protein>
    <submittedName>
        <fullName evidence="2">SDR family oxidoreductase</fullName>
    </submittedName>
</protein>
<dbReference type="InterPro" id="IPR016040">
    <property type="entry name" value="NAD(P)-bd_dom"/>
</dbReference>